<evidence type="ECO:0000259" key="1">
    <source>
        <dbReference type="Pfam" id="PF03551"/>
    </source>
</evidence>
<dbReference type="Gene3D" id="1.10.10.10">
    <property type="entry name" value="Winged helix-like DNA-binding domain superfamily/Winged helix DNA-binding domain"/>
    <property type="match status" value="1"/>
</dbReference>
<feature type="domain" description="Transcription regulator PadR C-terminal" evidence="2">
    <location>
        <begin position="94"/>
        <end position="180"/>
    </location>
</feature>
<dbReference type="InterPro" id="IPR036390">
    <property type="entry name" value="WH_DNA-bd_sf"/>
</dbReference>
<dbReference type="InterPro" id="IPR036388">
    <property type="entry name" value="WH-like_DNA-bd_sf"/>
</dbReference>
<evidence type="ECO:0000259" key="2">
    <source>
        <dbReference type="Pfam" id="PF10400"/>
    </source>
</evidence>
<name>A0A1L6ZIS3_BACIA</name>
<sequence length="185" mass="21749">MRVLKYAILGLLDQRELTGYDITKHFKDSLGQFWSAKHSQIYPELKRLTEEGFIEFDIHIQGKKLEKKVYQITAAGKEELRQWLKTKDPIPETTKDEFMLKTFFISSMDKTEAADLFAYQLLERTKKVDVLEQKLYALTEEDPSAEPLHSAQFGHYLVLTRAIEREKGYVRWLQKTLKRIDSSMV</sequence>
<dbReference type="SUPFAM" id="SSF46785">
    <property type="entry name" value="Winged helix' DNA-binding domain"/>
    <property type="match status" value="1"/>
</dbReference>
<gene>
    <name evidence="3" type="ORF">BSA145_11430</name>
</gene>
<dbReference type="InterPro" id="IPR018309">
    <property type="entry name" value="Tscrpt_reg_PadR_C"/>
</dbReference>
<dbReference type="Gene3D" id="6.10.140.190">
    <property type="match status" value="1"/>
</dbReference>
<dbReference type="PANTHER" id="PTHR43252:SF6">
    <property type="entry name" value="NEGATIVE TRANSCRIPTION REGULATOR PADR"/>
    <property type="match status" value="1"/>
</dbReference>
<dbReference type="Pfam" id="PF03551">
    <property type="entry name" value="PadR"/>
    <property type="match status" value="1"/>
</dbReference>
<feature type="domain" description="Transcription regulator PadR N-terminal" evidence="1">
    <location>
        <begin position="8"/>
        <end position="81"/>
    </location>
</feature>
<dbReference type="InterPro" id="IPR005149">
    <property type="entry name" value="Tscrpt_reg_PadR_N"/>
</dbReference>
<accession>A0A1L6ZIS3</accession>
<reference evidence="3 4" key="1">
    <citation type="submission" date="2016-05" db="EMBL/GenBank/DDBJ databases">
        <title>Complete Genome and Methylome Analysis of Psychrotrophic Bacterial Isolates from Antarctic Lake Untersee.</title>
        <authorList>
            <person name="Fomenkov A."/>
            <person name="Akimov V.N."/>
            <person name="Vasilyeva L.V."/>
            <person name="Andersen D."/>
            <person name="Vincze T."/>
            <person name="Roberts R.J."/>
        </authorList>
    </citation>
    <scope>NUCLEOTIDE SEQUENCE [LARGE SCALE GENOMIC DNA]</scope>
    <source>
        <strain evidence="3 4">U14-5</strain>
    </source>
</reference>
<dbReference type="AlphaFoldDB" id="A0A1L6ZIS3"/>
<proteinExistence type="predicted"/>
<protein>
    <submittedName>
        <fullName evidence="3">PadR family transcriptional regulator</fullName>
    </submittedName>
</protein>
<dbReference type="PANTHER" id="PTHR43252">
    <property type="entry name" value="TRANSCRIPTIONAL REGULATOR YQJI"/>
    <property type="match status" value="1"/>
</dbReference>
<organism evidence="3 4">
    <name type="scientific">Bacillus safensis</name>
    <dbReference type="NCBI Taxonomy" id="561879"/>
    <lineage>
        <taxon>Bacteria</taxon>
        <taxon>Bacillati</taxon>
        <taxon>Bacillota</taxon>
        <taxon>Bacilli</taxon>
        <taxon>Bacillales</taxon>
        <taxon>Bacillaceae</taxon>
        <taxon>Bacillus</taxon>
    </lineage>
</organism>
<evidence type="ECO:0000313" key="3">
    <source>
        <dbReference type="EMBL" id="APT46421.1"/>
    </source>
</evidence>
<evidence type="ECO:0000313" key="4">
    <source>
        <dbReference type="Proteomes" id="UP000185426"/>
    </source>
</evidence>
<dbReference type="Proteomes" id="UP000185426">
    <property type="component" value="Chromosome"/>
</dbReference>
<dbReference type="Pfam" id="PF10400">
    <property type="entry name" value="Vir_act_alpha_C"/>
    <property type="match status" value="1"/>
</dbReference>
<dbReference type="RefSeq" id="WP_075622535.1">
    <property type="nucleotide sequence ID" value="NZ_CP015607.1"/>
</dbReference>
<dbReference type="EMBL" id="CP015607">
    <property type="protein sequence ID" value="APT46421.1"/>
    <property type="molecule type" value="Genomic_DNA"/>
</dbReference>